<name>A0A0X8E1U3_9MICO</name>
<organism evidence="5 6">
    <name type="scientific">Microterricola viridarii</name>
    <dbReference type="NCBI Taxonomy" id="412690"/>
    <lineage>
        <taxon>Bacteria</taxon>
        <taxon>Bacillati</taxon>
        <taxon>Actinomycetota</taxon>
        <taxon>Actinomycetes</taxon>
        <taxon>Micrococcales</taxon>
        <taxon>Microbacteriaceae</taxon>
        <taxon>Microterricola</taxon>
    </lineage>
</organism>
<keyword evidence="3" id="KW-1133">Transmembrane helix</keyword>
<feature type="domain" description="Peptidoglycan binding-like" evidence="4">
    <location>
        <begin position="137"/>
        <end position="184"/>
    </location>
</feature>
<keyword evidence="2" id="KW-0175">Coiled coil</keyword>
<dbReference type="Proteomes" id="UP000058305">
    <property type="component" value="Chromosome"/>
</dbReference>
<evidence type="ECO:0000256" key="3">
    <source>
        <dbReference type="SAM" id="Phobius"/>
    </source>
</evidence>
<dbReference type="GO" id="GO:0030313">
    <property type="term" value="C:cell envelope"/>
    <property type="evidence" value="ECO:0007669"/>
    <property type="project" value="UniProtKB-SubCell"/>
</dbReference>
<keyword evidence="3" id="KW-0472">Membrane</keyword>
<reference evidence="5 6" key="1">
    <citation type="journal article" date="2016" name="J. Biotechnol.">
        <title>First complete genome sequence of a species in the genus Microterricola, an extremophilic cold active enzyme producing bacterial strain ERGS5:02 isolated from Sikkim Himalaya.</title>
        <authorList>
            <person name="Himanshu"/>
            <person name="Swarnkar M.K."/>
            <person name="Singh D."/>
            <person name="Kumar R."/>
        </authorList>
    </citation>
    <scope>NUCLEOTIDE SEQUENCE [LARGE SCALE GENOMIC DNA]</scope>
    <source>
        <strain evidence="5 6">ERGS5:02</strain>
    </source>
</reference>
<accession>A0A0X8E1U3</accession>
<dbReference type="OrthoDB" id="3268648at2"/>
<keyword evidence="6" id="KW-1185">Reference proteome</keyword>
<dbReference type="PROSITE" id="PS51318">
    <property type="entry name" value="TAT"/>
    <property type="match status" value="1"/>
</dbReference>
<dbReference type="InterPro" id="IPR050465">
    <property type="entry name" value="UPF0194_transport"/>
</dbReference>
<keyword evidence="3" id="KW-0812">Transmembrane</keyword>
<dbReference type="AlphaFoldDB" id="A0A0X8E1U3"/>
<evidence type="ECO:0000313" key="6">
    <source>
        <dbReference type="Proteomes" id="UP000058305"/>
    </source>
</evidence>
<dbReference type="SUPFAM" id="SSF47090">
    <property type="entry name" value="PGBD-like"/>
    <property type="match status" value="1"/>
</dbReference>
<evidence type="ECO:0000313" key="5">
    <source>
        <dbReference type="EMBL" id="AMB58810.1"/>
    </source>
</evidence>
<proteinExistence type="predicted"/>
<dbReference type="InterPro" id="IPR036366">
    <property type="entry name" value="PGBDSf"/>
</dbReference>
<sequence>MTVADKPESADAAAPRRGRRALLITGAAVAAVAVIATVVVLVQPPTQANSAPKPVAVDTAVVTRGDLTAGFRAQGTLAYSSPRDLGTALPGVVTGLAASGSVVTAGQELFRVDDQPVVLMHGDLPVWRSFSLGMTDGADVLQLERNLAVLGFFDREPDEEFAGSTERAVERWQKSLGLEETGMVETGRIVFSPADVRIQAPKAAIGDASSAAIVAVTGATKEVQAFIDTAQQGLVALDATINVLLPGGVQANGTIIAIGAPVEREGSSGKSLKIPVTITLDDAEAGANLDNVSVTILLTEVKQSDVLLVPVVALLAQPGGGFAVEVVTDKPGKKGAGSSVVPLELGAFSDGLVAVTGGKLADGDVVVVAK</sequence>
<dbReference type="KEGG" id="mvd:AWU67_07970"/>
<evidence type="ECO:0000256" key="1">
    <source>
        <dbReference type="ARBA" id="ARBA00004196"/>
    </source>
</evidence>
<feature type="transmembrane region" description="Helical" evidence="3">
    <location>
        <begin position="21"/>
        <end position="42"/>
    </location>
</feature>
<protein>
    <recommendedName>
        <fullName evidence="4">Peptidoglycan binding-like domain-containing protein</fullName>
    </recommendedName>
</protein>
<dbReference type="PANTHER" id="PTHR32347">
    <property type="entry name" value="EFFLUX SYSTEM COMPONENT YKNX-RELATED"/>
    <property type="match status" value="1"/>
</dbReference>
<evidence type="ECO:0000256" key="2">
    <source>
        <dbReference type="ARBA" id="ARBA00023054"/>
    </source>
</evidence>
<evidence type="ECO:0000259" key="4">
    <source>
        <dbReference type="Pfam" id="PF01471"/>
    </source>
</evidence>
<dbReference type="RefSeq" id="WP_067227656.1">
    <property type="nucleotide sequence ID" value="NZ_CP014145.1"/>
</dbReference>
<dbReference type="EMBL" id="CP014145">
    <property type="protein sequence ID" value="AMB58810.1"/>
    <property type="molecule type" value="Genomic_DNA"/>
</dbReference>
<dbReference type="InterPro" id="IPR002477">
    <property type="entry name" value="Peptidoglycan-bd-like"/>
</dbReference>
<dbReference type="InterPro" id="IPR006311">
    <property type="entry name" value="TAT_signal"/>
</dbReference>
<dbReference type="Gene3D" id="1.10.101.10">
    <property type="entry name" value="PGBD-like superfamily/PGBD"/>
    <property type="match status" value="1"/>
</dbReference>
<dbReference type="InterPro" id="IPR036365">
    <property type="entry name" value="PGBD-like_sf"/>
</dbReference>
<dbReference type="Pfam" id="PF01471">
    <property type="entry name" value="PG_binding_1"/>
    <property type="match status" value="1"/>
</dbReference>
<dbReference type="PANTHER" id="PTHR32347:SF23">
    <property type="entry name" value="BLL5650 PROTEIN"/>
    <property type="match status" value="1"/>
</dbReference>
<gene>
    <name evidence="5" type="ORF">AWU67_07970</name>
</gene>
<comment type="subcellular location">
    <subcellularLocation>
        <location evidence="1">Cell envelope</location>
    </subcellularLocation>
</comment>
<dbReference type="Gene3D" id="2.40.420.20">
    <property type="match status" value="1"/>
</dbReference>
<reference evidence="6" key="2">
    <citation type="submission" date="2016-01" db="EMBL/GenBank/DDBJ databases">
        <title>First complete genome sequence of a species in the genus Microterricola, an extremophilic cold active enzyme producing strain ERGS5:02 isolated from Sikkim Himalaya.</title>
        <authorList>
            <person name="Kumar R."/>
            <person name="Singh D."/>
            <person name="Swarnkar M.K."/>
        </authorList>
    </citation>
    <scope>NUCLEOTIDE SEQUENCE [LARGE SCALE GENOMIC DNA]</scope>
    <source>
        <strain evidence="6">ERGS5:02</strain>
    </source>
</reference>